<dbReference type="InterPro" id="IPR011042">
    <property type="entry name" value="6-blade_b-propeller_TolB-like"/>
</dbReference>
<dbReference type="EMBL" id="AP025225">
    <property type="protein sequence ID" value="BDB96261.1"/>
    <property type="molecule type" value="Genomic_DNA"/>
</dbReference>
<dbReference type="Gene3D" id="3.40.50.10070">
    <property type="entry name" value="TolB, N-terminal domain"/>
    <property type="match status" value="1"/>
</dbReference>
<dbReference type="InterPro" id="IPR007195">
    <property type="entry name" value="TolB_N"/>
</dbReference>
<comment type="similarity">
    <text evidence="1">Belongs to the TolB family.</text>
</comment>
<sequence length="438" mass="47760">MLGFVRKICCSVFVASCLVCLDSFADLTIDITRGIFAPTPIGIIGFYGDEYADEIAKVVKNDLANSGAFDVLKSSGTRSPEDFLASPSFWEWSYKKGCFVVCGALRQNDGTEAVLRLYNVALQKYTEFSVRAPRSVPRVLAHKISDVIYKAITGEDGYFNTKIVYTAQYGSATKKKHIIAIMDQDGANGKALTNSANTSVSPRFSPIKNQIAFVSFKGNSSKVHVMDLSTQDTFTLPSRGTVISPCFSHDGRRIVFCMAVDGTTSIYSYDLYSKGLARMTSYPGKIDVSPSFSPDGRTMVFTSDRSGSPKIYKSGVYGGSAEMISRGRGNYYAPSISPDGRMVAFVKREGGCYYVGIMNIDGSGERMIARDHVVDSPRWCPNSRAVVFASQGRLYGPFSIYIAAISGRALRKVPTILNGVQYEGCDPSWSPNLAVDSL</sequence>
<gene>
    <name evidence="4" type="primary">tolB</name>
    <name evidence="4" type="ORF">HYD_3940</name>
</gene>
<dbReference type="Gene3D" id="2.120.10.30">
    <property type="entry name" value="TolB, C-terminal domain"/>
    <property type="match status" value="1"/>
</dbReference>
<dbReference type="PANTHER" id="PTHR36842:SF1">
    <property type="entry name" value="PROTEIN TOLB"/>
    <property type="match status" value="1"/>
</dbReference>
<accession>A0ABM7V8Y8</accession>
<evidence type="ECO:0000313" key="5">
    <source>
        <dbReference type="Proteomes" id="UP001320209"/>
    </source>
</evidence>
<dbReference type="InterPro" id="IPR011659">
    <property type="entry name" value="WD40"/>
</dbReference>
<reference evidence="4" key="1">
    <citation type="submission" date="2021-10" db="EMBL/GenBank/DDBJ databases">
        <title>Genome Sequence of The Candidatus Hydrogeosomobacter endosymbioticus, an Intracellular Bacterial Symbiont of the Anaerobic Ciliate GW7.</title>
        <authorList>
            <person name="Shiohama Y."/>
            <person name="Shinzato N."/>
        </authorList>
    </citation>
    <scope>NUCLEOTIDE SEQUENCE [LARGE SCALE GENOMIC DNA]</scope>
    <source>
        <strain evidence="4">200920</strain>
    </source>
</reference>
<dbReference type="Proteomes" id="UP001320209">
    <property type="component" value="Chromosome"/>
</dbReference>
<proteinExistence type="inferred from homology"/>
<feature type="domain" description="TolB N-terminal" evidence="3">
    <location>
        <begin position="27"/>
        <end position="124"/>
    </location>
</feature>
<name>A0ABM7V8Y8_9PROT</name>
<dbReference type="RefSeq" id="WP_236864470.1">
    <property type="nucleotide sequence ID" value="NZ_AP025225.1"/>
</dbReference>
<dbReference type="PANTHER" id="PTHR36842">
    <property type="entry name" value="PROTEIN TOLB HOMOLOG"/>
    <property type="match status" value="1"/>
</dbReference>
<protein>
    <submittedName>
        <fullName evidence="4">Protein TolB</fullName>
    </submittedName>
</protein>
<organism evidence="4 5">
    <name type="scientific">Candidatus Hydrogenosomobacter endosymbioticus</name>
    <dbReference type="NCBI Taxonomy" id="2558174"/>
    <lineage>
        <taxon>Bacteria</taxon>
        <taxon>Pseudomonadati</taxon>
        <taxon>Pseudomonadota</taxon>
        <taxon>Alphaproteobacteria</taxon>
        <taxon>Holosporales</taxon>
        <taxon>Holosporaceae</taxon>
        <taxon>Candidatus Hydrogenosomobacter</taxon>
    </lineage>
</organism>
<dbReference type="Pfam" id="PF04052">
    <property type="entry name" value="TolB_N"/>
    <property type="match status" value="1"/>
</dbReference>
<evidence type="ECO:0000256" key="2">
    <source>
        <dbReference type="SAM" id="SignalP"/>
    </source>
</evidence>
<evidence type="ECO:0000259" key="3">
    <source>
        <dbReference type="Pfam" id="PF04052"/>
    </source>
</evidence>
<keyword evidence="2" id="KW-0732">Signal</keyword>
<feature type="chain" id="PRO_5047356201" evidence="2">
    <location>
        <begin position="26"/>
        <end position="438"/>
    </location>
</feature>
<feature type="signal peptide" evidence="2">
    <location>
        <begin position="1"/>
        <end position="25"/>
    </location>
</feature>
<evidence type="ECO:0000256" key="1">
    <source>
        <dbReference type="ARBA" id="ARBA00009820"/>
    </source>
</evidence>
<dbReference type="Pfam" id="PF07676">
    <property type="entry name" value="PD40"/>
    <property type="match status" value="2"/>
</dbReference>
<keyword evidence="5" id="KW-1185">Reference proteome</keyword>
<evidence type="ECO:0000313" key="4">
    <source>
        <dbReference type="EMBL" id="BDB96261.1"/>
    </source>
</evidence>
<dbReference type="SUPFAM" id="SSF52964">
    <property type="entry name" value="TolB, N-terminal domain"/>
    <property type="match status" value="1"/>
</dbReference>
<dbReference type="SUPFAM" id="SSF69304">
    <property type="entry name" value="Tricorn protease N-terminal domain"/>
    <property type="match status" value="1"/>
</dbReference>